<comment type="caution">
    <text evidence="2">The sequence shown here is derived from an EMBL/GenBank/DDBJ whole genome shotgun (WGS) entry which is preliminary data.</text>
</comment>
<feature type="transmembrane region" description="Helical" evidence="1">
    <location>
        <begin position="137"/>
        <end position="154"/>
    </location>
</feature>
<dbReference type="Proteomes" id="UP000249522">
    <property type="component" value="Unassembled WGS sequence"/>
</dbReference>
<dbReference type="InterPro" id="IPR048147">
    <property type="entry name" value="CBO0543-like"/>
</dbReference>
<evidence type="ECO:0000256" key="1">
    <source>
        <dbReference type="SAM" id="Phobius"/>
    </source>
</evidence>
<feature type="transmembrane region" description="Helical" evidence="1">
    <location>
        <begin position="166"/>
        <end position="191"/>
    </location>
</feature>
<proteinExistence type="predicted"/>
<protein>
    <submittedName>
        <fullName evidence="2">Uncharacterized protein</fullName>
    </submittedName>
</protein>
<organism evidence="2 3">
    <name type="scientific">Paenibacillus sambharensis</name>
    <dbReference type="NCBI Taxonomy" id="1803190"/>
    <lineage>
        <taxon>Bacteria</taxon>
        <taxon>Bacillati</taxon>
        <taxon>Bacillota</taxon>
        <taxon>Bacilli</taxon>
        <taxon>Bacillales</taxon>
        <taxon>Paenibacillaceae</taxon>
        <taxon>Paenibacillus</taxon>
    </lineage>
</organism>
<feature type="transmembrane region" description="Helical" evidence="1">
    <location>
        <begin position="65"/>
        <end position="88"/>
    </location>
</feature>
<feature type="transmembrane region" description="Helical" evidence="1">
    <location>
        <begin position="100"/>
        <end position="117"/>
    </location>
</feature>
<dbReference type="EMBL" id="QKRB01000056">
    <property type="protein sequence ID" value="PZD93793.1"/>
    <property type="molecule type" value="Genomic_DNA"/>
</dbReference>
<keyword evidence="1" id="KW-0472">Membrane</keyword>
<name>A0A2W1L4A9_9BACL</name>
<feature type="transmembrane region" description="Helical" evidence="1">
    <location>
        <begin position="34"/>
        <end position="53"/>
    </location>
</feature>
<reference evidence="2 3" key="1">
    <citation type="submission" date="2018-06" db="EMBL/GenBank/DDBJ databases">
        <title>Paenibacillus imtechensis sp. nov.</title>
        <authorList>
            <person name="Pinnaka A.K."/>
            <person name="Singh H."/>
            <person name="Kaur M."/>
        </authorList>
    </citation>
    <scope>NUCLEOTIDE SEQUENCE [LARGE SCALE GENOMIC DNA]</scope>
    <source>
        <strain evidence="2 3">SMB1</strain>
    </source>
</reference>
<keyword evidence="1" id="KW-0812">Transmembrane</keyword>
<sequence>MEFSWSKEHVLLSVISLITLTASVLLIRKNWRQYGLLYLLSAFAGAAICQLFVELKFYSYPVRLFPGLSVMPITAITTFFPFYVLIGVRFSPRRWPWKIPFYWGLIHLGMLAETYAVNKTNLIRYDFKWDTWDSYTWWWIFFLIFEWIGGRIVSPENRNPIAAKSFYYGRWAWAVFHFIVIVTIFLAGYYLGLTSK</sequence>
<dbReference type="AlphaFoldDB" id="A0A2W1L4A9"/>
<accession>A0A2W1L4A9</accession>
<keyword evidence="3" id="KW-1185">Reference proteome</keyword>
<feature type="transmembrane region" description="Helical" evidence="1">
    <location>
        <begin position="6"/>
        <end position="27"/>
    </location>
</feature>
<evidence type="ECO:0000313" key="3">
    <source>
        <dbReference type="Proteomes" id="UP000249522"/>
    </source>
</evidence>
<keyword evidence="1" id="KW-1133">Transmembrane helix</keyword>
<dbReference type="NCBIfam" id="NF041644">
    <property type="entry name" value="CBO0543_fam"/>
    <property type="match status" value="1"/>
</dbReference>
<dbReference type="OrthoDB" id="2964736at2"/>
<gene>
    <name evidence="2" type="ORF">DNH61_21510</name>
</gene>
<evidence type="ECO:0000313" key="2">
    <source>
        <dbReference type="EMBL" id="PZD93793.1"/>
    </source>
</evidence>